<proteinExistence type="predicted"/>
<dbReference type="EMBL" id="JAVKPK010000016">
    <property type="protein sequence ID" value="MDR7665240.1"/>
    <property type="molecule type" value="Genomic_DNA"/>
</dbReference>
<keyword evidence="2" id="KW-1133">Transmembrane helix</keyword>
<accession>A0ABU2CZS3</accession>
<dbReference type="NCBIfam" id="TIGR04209">
    <property type="entry name" value="sarcinarray"/>
    <property type="match status" value="1"/>
</dbReference>
<keyword evidence="2" id="KW-0472">Membrane</keyword>
<gene>
    <name evidence="3" type="ORF">RG963_05470</name>
</gene>
<dbReference type="InterPro" id="IPR026476">
    <property type="entry name" value="Sarcinarray_fam"/>
</dbReference>
<keyword evidence="4" id="KW-1185">Reference proteome</keyword>
<evidence type="ECO:0000313" key="3">
    <source>
        <dbReference type="EMBL" id="MDR7665240.1"/>
    </source>
</evidence>
<dbReference type="RefSeq" id="WP_310575267.1">
    <property type="nucleotide sequence ID" value="NZ_JAVKPK010000016.1"/>
</dbReference>
<feature type="region of interest" description="Disordered" evidence="1">
    <location>
        <begin position="159"/>
        <end position="179"/>
    </location>
</feature>
<dbReference type="Proteomes" id="UP001246244">
    <property type="component" value="Unassembled WGS sequence"/>
</dbReference>
<organism evidence="3 4">
    <name type="scientific">Methanosarcina baikalica</name>
    <dbReference type="NCBI Taxonomy" id="3073890"/>
    <lineage>
        <taxon>Archaea</taxon>
        <taxon>Methanobacteriati</taxon>
        <taxon>Methanobacteriota</taxon>
        <taxon>Stenosarchaea group</taxon>
        <taxon>Methanomicrobia</taxon>
        <taxon>Methanosarcinales</taxon>
        <taxon>Methanosarcinaceae</taxon>
        <taxon>Methanosarcina</taxon>
    </lineage>
</organism>
<evidence type="ECO:0000256" key="1">
    <source>
        <dbReference type="SAM" id="MobiDB-lite"/>
    </source>
</evidence>
<keyword evidence="2" id="KW-0812">Transmembrane</keyword>
<evidence type="ECO:0000256" key="2">
    <source>
        <dbReference type="SAM" id="Phobius"/>
    </source>
</evidence>
<sequence length="201" mass="22237">MKNISLITVGVIFIFLVGTASANSPHGSIDVYYNDQALPGKEIAKPLLKIGEPFKIRFDFTVYQKCYVSVKLSELEENDFIIIDGPTSRMEEYSGKIIEENSTEIFEWTVKPTEKWAGGSIPIDFVYQVDELGTGGKTLVNSEFTVAYCTISNEHYEGEAPISEEQPVPKTEPSSTSASTPAFTLAGTILVLAFVFALFRR</sequence>
<reference evidence="4" key="1">
    <citation type="submission" date="2023-07" db="EMBL/GenBank/DDBJ databases">
        <title>Whole-genome sequencing of a new Methanosarcina sp. Z-7115.</title>
        <authorList>
            <person name="Zhilina T.N."/>
            <person name="Merkel A.Y."/>
        </authorList>
    </citation>
    <scope>NUCLEOTIDE SEQUENCE [LARGE SCALE GENOMIC DNA]</scope>
    <source>
        <strain evidence="4">Z-7115</strain>
    </source>
</reference>
<protein>
    <submittedName>
        <fullName evidence="3">Sarcinarray family MAST domain-containing protein</fullName>
    </submittedName>
</protein>
<dbReference type="InterPro" id="IPR026450">
    <property type="entry name" value="MAST_dom"/>
</dbReference>
<evidence type="ECO:0000313" key="4">
    <source>
        <dbReference type="Proteomes" id="UP001246244"/>
    </source>
</evidence>
<name>A0ABU2CZS3_9EURY</name>
<feature type="transmembrane region" description="Helical" evidence="2">
    <location>
        <begin position="182"/>
        <end position="199"/>
    </location>
</feature>
<dbReference type="NCBIfam" id="TIGR04204">
    <property type="entry name" value="MAST_ArtA_sort"/>
    <property type="match status" value="1"/>
</dbReference>
<comment type="caution">
    <text evidence="3">The sequence shown here is derived from an EMBL/GenBank/DDBJ whole genome shotgun (WGS) entry which is preliminary data.</text>
</comment>